<dbReference type="SUPFAM" id="SSF82185">
    <property type="entry name" value="Histone H3 K4-specific methyltransferase SET7/9 N-terminal domain"/>
    <property type="match status" value="2"/>
</dbReference>
<dbReference type="RefSeq" id="WP_353893914.1">
    <property type="nucleotide sequence ID" value="NZ_CP159485.1"/>
</dbReference>
<protein>
    <recommendedName>
        <fullName evidence="5">ATLF-like domain-containing protein</fullName>
    </recommendedName>
</protein>
<evidence type="ECO:0000259" key="5">
    <source>
        <dbReference type="PROSITE" id="PS51995"/>
    </source>
</evidence>
<feature type="transmembrane region" description="Helical" evidence="4">
    <location>
        <begin position="25"/>
        <end position="50"/>
    </location>
</feature>
<evidence type="ECO:0000256" key="1">
    <source>
        <dbReference type="ARBA" id="ARBA00004613"/>
    </source>
</evidence>
<dbReference type="GO" id="GO:0005576">
    <property type="term" value="C:extracellular region"/>
    <property type="evidence" value="ECO:0007669"/>
    <property type="project" value="UniProtKB-SubCell"/>
</dbReference>
<keyword evidence="2" id="KW-0964">Secreted</keyword>
<reference evidence="6" key="1">
    <citation type="journal article" date="2018" name="Antonie Van Leeuwenhoek">
        <title>Proteinivorax hydrogeniformans sp. nov., an anaerobic, haloalkaliphilic bacterium fermenting proteinaceous compounds with high hydrogen production.</title>
        <authorList>
            <person name="Boltyanskaya Y."/>
            <person name="Detkova E."/>
            <person name="Pimenov N."/>
            <person name="Kevbrin V."/>
        </authorList>
    </citation>
    <scope>NUCLEOTIDE SEQUENCE</scope>
    <source>
        <strain evidence="6">Z-710</strain>
    </source>
</reference>
<keyword evidence="4" id="KW-1133">Transmembrane helix</keyword>
<dbReference type="GO" id="GO:0008237">
    <property type="term" value="F:metallopeptidase activity"/>
    <property type="evidence" value="ECO:0007669"/>
    <property type="project" value="InterPro"/>
</dbReference>
<dbReference type="Pfam" id="PF02493">
    <property type="entry name" value="MORN"/>
    <property type="match status" value="7"/>
</dbReference>
<dbReference type="PANTHER" id="PTHR23084:SF263">
    <property type="entry name" value="MORN REPEAT-CONTAINING PROTEIN 1"/>
    <property type="match status" value="1"/>
</dbReference>
<keyword evidence="4" id="KW-0472">Membrane</keyword>
<dbReference type="PROSITE" id="PS51995">
    <property type="entry name" value="ATLF"/>
    <property type="match status" value="1"/>
</dbReference>
<dbReference type="InterPro" id="IPR014781">
    <property type="entry name" value="Anthrax_toxin_lethal/edema_N/C"/>
</dbReference>
<dbReference type="SUPFAM" id="SSF55486">
    <property type="entry name" value="Metalloproteases ('zincins'), catalytic domain"/>
    <property type="match status" value="1"/>
</dbReference>
<dbReference type="Gene3D" id="2.20.110.10">
    <property type="entry name" value="Histone H3 K4-specific methyltransferase SET7/9 N-terminal domain"/>
    <property type="match status" value="3"/>
</dbReference>
<dbReference type="InterPro" id="IPR047568">
    <property type="entry name" value="ATLF-like_dom"/>
</dbReference>
<gene>
    <name evidence="6" type="ORF">PRVXH_000685</name>
</gene>
<reference evidence="6" key="2">
    <citation type="submission" date="2024-06" db="EMBL/GenBank/DDBJ databases">
        <authorList>
            <person name="Petrova K.O."/>
            <person name="Toshchakov S.V."/>
            <person name="Boltjanskaja Y.V."/>
            <person name="Kevbrin V.V."/>
        </authorList>
    </citation>
    <scope>NUCLEOTIDE SEQUENCE</scope>
    <source>
        <strain evidence="6">Z-710</strain>
    </source>
</reference>
<dbReference type="Pfam" id="PF07737">
    <property type="entry name" value="ATLF"/>
    <property type="match status" value="1"/>
</dbReference>
<dbReference type="SMART" id="SM00698">
    <property type="entry name" value="MORN"/>
    <property type="match status" value="6"/>
</dbReference>
<dbReference type="InterPro" id="IPR024079">
    <property type="entry name" value="MetalloPept_cat_dom_sf"/>
</dbReference>
<name>A0AAU8HVH2_9FIRM</name>
<accession>A0AAU8HVH2</accession>
<sequence length="655" mass="75265">MSNQKIPRKRRTLTNNIHKFRKKTLIIAAVVLFSALIIGGSFSGAILYGYGASNNIYYGDGSIKFNGDIVNGVPNGEGVLYSENGAKIAKGYFKDGRLNGPGKLYRNSDALYKGEFKNGLPHGAGNSFYTNGQLKYEGYWQKGLKHGQGKLFNQDGELLYVGEMESNTFHGDGKYYQSDQLIYKGHWKKHARHGQGKEFNGENLVYEGQWSQNYYSCEGRYFVDGSLIYEGAWDFGLPNGLGTLYSDDDKFYKGKWVDGKILEGQFYNQDEVAPALSNVITDKVHHDVMMLQIQDFTLTDIFYETVEGSEKYYDDFYHLSKVIEPASNDDDFKYTMYDFIEVPDGNYNQHLVTNSIKEMERIPLEILKDLTSIGVSHRFIYGHIGNQPEFSMDHATTVGTLREVNPVGLSSYKDRLLVTRLDQPNPYMTALHEIGHAVDHFLLSRVSDTEEFKEIFNKEASKLFYSPWYDLSYYTDRADEYFAEGFASYYINENRGSGYTPTRDEIAQNAPKTYSFFNESVDNYQNTFRAFNSKMAVTANRDTNQLKNLYEHDYNYHIYSLDKRTLSIDNPTDFDSLVSFILKEGITHRPLNNPDSIYLIMTSCGQFFINTNEINIIEKPKQFKKAPIKEHEVEKNSLLERFRGGYHNFMSNVRE</sequence>
<evidence type="ECO:0000256" key="3">
    <source>
        <dbReference type="ARBA" id="ARBA00022737"/>
    </source>
</evidence>
<organism evidence="6">
    <name type="scientific">Proteinivorax hydrogeniformans</name>
    <dbReference type="NCBI Taxonomy" id="1826727"/>
    <lineage>
        <taxon>Bacteria</taxon>
        <taxon>Bacillati</taxon>
        <taxon>Bacillota</taxon>
        <taxon>Clostridia</taxon>
        <taxon>Eubacteriales</taxon>
        <taxon>Proteinivoracaceae</taxon>
        <taxon>Proteinivorax</taxon>
    </lineage>
</organism>
<dbReference type="Gene3D" id="3.40.390.10">
    <property type="entry name" value="Collagenase (Catalytic Domain)"/>
    <property type="match status" value="1"/>
</dbReference>
<proteinExistence type="predicted"/>
<feature type="domain" description="ATLF-like" evidence="5">
    <location>
        <begin position="333"/>
        <end position="522"/>
    </location>
</feature>
<comment type="subcellular location">
    <subcellularLocation>
        <location evidence="1">Secreted</location>
    </subcellularLocation>
</comment>
<dbReference type="PANTHER" id="PTHR23084">
    <property type="entry name" value="PHOSPHATIDYLINOSITOL-4-PHOSPHATE 5-KINASE RELATED"/>
    <property type="match status" value="1"/>
</dbReference>
<keyword evidence="4" id="KW-0812">Transmembrane</keyword>
<keyword evidence="3" id="KW-0677">Repeat</keyword>
<dbReference type="InterPro" id="IPR003409">
    <property type="entry name" value="MORN"/>
</dbReference>
<dbReference type="AlphaFoldDB" id="A0AAU8HVH2"/>
<dbReference type="EMBL" id="CP159485">
    <property type="protein sequence ID" value="XCI29366.1"/>
    <property type="molecule type" value="Genomic_DNA"/>
</dbReference>
<evidence type="ECO:0000256" key="2">
    <source>
        <dbReference type="ARBA" id="ARBA00022525"/>
    </source>
</evidence>
<evidence type="ECO:0000256" key="4">
    <source>
        <dbReference type="SAM" id="Phobius"/>
    </source>
</evidence>
<evidence type="ECO:0000313" key="6">
    <source>
        <dbReference type="EMBL" id="XCI29366.1"/>
    </source>
</evidence>